<keyword evidence="2" id="KW-0320">Glycogen biosynthesis</keyword>
<evidence type="ECO:0000256" key="2">
    <source>
        <dbReference type="ARBA" id="ARBA00023056"/>
    </source>
</evidence>
<dbReference type="EMBL" id="CP012559">
    <property type="protein sequence ID" value="ALB29839.1"/>
    <property type="molecule type" value="Genomic_DNA"/>
</dbReference>
<dbReference type="GO" id="GO:0005978">
    <property type="term" value="P:glycogen biosynthetic process"/>
    <property type="evidence" value="ECO:0007669"/>
    <property type="project" value="UniProtKB-KW"/>
</dbReference>
<reference evidence="5 6" key="1">
    <citation type="submission" date="2015-08" db="EMBL/GenBank/DDBJ databases">
        <title>Genomic sequence of Lactobacillus heilongjiangensis DSM 28069, isolated from Chinese traditional pickle.</title>
        <authorList>
            <person name="Jiang X."/>
            <person name="Zheng B."/>
            <person name="Cheng H."/>
        </authorList>
    </citation>
    <scope>NUCLEOTIDE SEQUENCE [LARGE SCALE GENOMIC DNA]</scope>
    <source>
        <strain evidence="5 6">DSM 28069</strain>
    </source>
</reference>
<dbReference type="Gene3D" id="2.160.10.10">
    <property type="entry name" value="Hexapeptide repeat proteins"/>
    <property type="match status" value="1"/>
</dbReference>
<dbReference type="InterPro" id="IPR011004">
    <property type="entry name" value="Trimer_LpxA-like_sf"/>
</dbReference>
<dbReference type="PANTHER" id="PTHR43523">
    <property type="entry name" value="GLUCOSE-1-PHOSPHATE ADENYLYLTRANSFERASE-RELATED"/>
    <property type="match status" value="1"/>
</dbReference>
<dbReference type="CDD" id="cd02508">
    <property type="entry name" value="ADP_Glucose_PP"/>
    <property type="match status" value="1"/>
</dbReference>
<dbReference type="InterPro" id="IPR056818">
    <property type="entry name" value="GlmU/GlgC-like_hexapep"/>
</dbReference>
<keyword evidence="5" id="KW-0548">Nucleotidyltransferase</keyword>
<dbReference type="GO" id="GO:0008878">
    <property type="term" value="F:glucose-1-phosphate adenylyltransferase activity"/>
    <property type="evidence" value="ECO:0007669"/>
    <property type="project" value="InterPro"/>
</dbReference>
<evidence type="ECO:0000313" key="5">
    <source>
        <dbReference type="EMBL" id="ALB29839.1"/>
    </source>
</evidence>
<keyword evidence="5" id="KW-0808">Transferase</keyword>
<dbReference type="InterPro" id="IPR011831">
    <property type="entry name" value="ADP-Glc_PPase"/>
</dbReference>
<evidence type="ECO:0000259" key="4">
    <source>
        <dbReference type="Pfam" id="PF24894"/>
    </source>
</evidence>
<dbReference type="NCBIfam" id="TIGR02092">
    <property type="entry name" value="glgD"/>
    <property type="match status" value="1"/>
</dbReference>
<gene>
    <name evidence="5" type="ORF">JP39_11015</name>
</gene>
<name>A0A0K2LEW3_9LACO</name>
<feature type="domain" description="Nucleotidyl transferase" evidence="3">
    <location>
        <begin position="18"/>
        <end position="162"/>
    </location>
</feature>
<keyword evidence="6" id="KW-1185">Reference proteome</keyword>
<dbReference type="RefSeq" id="WP_041500160.1">
    <property type="nucleotide sequence ID" value="NZ_BJDV01000003.1"/>
</dbReference>
<dbReference type="CDD" id="cd04651">
    <property type="entry name" value="LbH_G1P_AT_C"/>
    <property type="match status" value="1"/>
</dbReference>
<organism evidence="5 6">
    <name type="scientific">Companilactobacillus heilongjiangensis</name>
    <dbReference type="NCBI Taxonomy" id="1074467"/>
    <lineage>
        <taxon>Bacteria</taxon>
        <taxon>Bacillati</taxon>
        <taxon>Bacillota</taxon>
        <taxon>Bacilli</taxon>
        <taxon>Lactobacillales</taxon>
        <taxon>Lactobacillaceae</taxon>
        <taxon>Companilactobacillus</taxon>
    </lineage>
</organism>
<dbReference type="OrthoDB" id="9801810at2"/>
<evidence type="ECO:0000259" key="3">
    <source>
        <dbReference type="Pfam" id="PF00483"/>
    </source>
</evidence>
<sequence>MKHNSVSAIINLVEPWEQLEPLTTNRPVGTLPFGGRYRLIDFPLSSITNAGIQNAMIISPRSGRSVADHLRSGNDWNLDTIRGGLFNFPYNDLSLIAPQKKETLIHHYYDNTILFLKRSNSEYSVIMGTRNICNIDLRALLRYHQERDNPVTTVYKSIDAKEANPSTSVLQLTDNGMATAILPAASKNVVPNENGKFAKSLNIYMMSTVDLIDILKEANERGDLISLEDLMLQAVMQHSANAFEYTGYYANIHDIESYYNASMSILAEDNFRSLFYTQRRIYTKVKNEIPTFFAKSSHVKGSLCGTGGYIEGKIDHSVIFRNVFINRKSQIKDSVIMQGTRIGAGTKVENAIIDKNVVIGPNMQLMGTPEKPLVIGKGERIFRQTEVSNE</sequence>
<feature type="domain" description="Glucose-1-phosphate adenylyltransferase/Bifunctional protein GlmU-like C-terminal hexapeptide" evidence="4">
    <location>
        <begin position="297"/>
        <end position="365"/>
    </location>
</feature>
<dbReference type="Pfam" id="PF24894">
    <property type="entry name" value="Hexapep_GlmU"/>
    <property type="match status" value="1"/>
</dbReference>
<proteinExistence type="inferred from homology"/>
<dbReference type="SUPFAM" id="SSF53448">
    <property type="entry name" value="Nucleotide-diphospho-sugar transferases"/>
    <property type="match status" value="1"/>
</dbReference>
<dbReference type="PANTHER" id="PTHR43523:SF6">
    <property type="entry name" value="GLYCOGEN BIOSYNTHESIS PROTEIN GLGD"/>
    <property type="match status" value="1"/>
</dbReference>
<dbReference type="Gene3D" id="3.90.550.10">
    <property type="entry name" value="Spore Coat Polysaccharide Biosynthesis Protein SpsA, Chain A"/>
    <property type="match status" value="1"/>
</dbReference>
<dbReference type="Proteomes" id="UP000061546">
    <property type="component" value="Chromosome"/>
</dbReference>
<dbReference type="SUPFAM" id="SSF51161">
    <property type="entry name" value="Trimeric LpxA-like enzymes"/>
    <property type="match status" value="1"/>
</dbReference>
<comment type="similarity">
    <text evidence="1">Belongs to the bacterial/plant glucose-1-phosphate adenylyltransferase family.</text>
</comment>
<dbReference type="STRING" id="1074467.JP39_11015"/>
<dbReference type="InterPro" id="IPR029044">
    <property type="entry name" value="Nucleotide-diphossugar_trans"/>
</dbReference>
<evidence type="ECO:0000313" key="6">
    <source>
        <dbReference type="Proteomes" id="UP000061546"/>
    </source>
</evidence>
<protein>
    <submittedName>
        <fullName evidence="5">Glucose-1-phosphate adenylyltransferase</fullName>
    </submittedName>
</protein>
<dbReference type="Pfam" id="PF00483">
    <property type="entry name" value="NTP_transferase"/>
    <property type="match status" value="1"/>
</dbReference>
<dbReference type="InterPro" id="IPR011832">
    <property type="entry name" value="GlgDAde_trans"/>
</dbReference>
<dbReference type="KEGG" id="lhi:JP39_11015"/>
<dbReference type="InterPro" id="IPR005835">
    <property type="entry name" value="NTP_transferase_dom"/>
</dbReference>
<evidence type="ECO:0000256" key="1">
    <source>
        <dbReference type="ARBA" id="ARBA00010443"/>
    </source>
</evidence>
<dbReference type="AlphaFoldDB" id="A0A0K2LEW3"/>
<accession>A0A0K2LEW3</accession>